<dbReference type="GO" id="GO:0006974">
    <property type="term" value="P:DNA damage response"/>
    <property type="evidence" value="ECO:0007669"/>
    <property type="project" value="TreeGrafter"/>
</dbReference>
<dbReference type="InterPro" id="IPR007497">
    <property type="entry name" value="SIMPL/DUF541"/>
</dbReference>
<dbReference type="PANTHER" id="PTHR34387:SF2">
    <property type="entry name" value="SLR1258 PROTEIN"/>
    <property type="match status" value="1"/>
</dbReference>
<dbReference type="Gene3D" id="3.30.70.2970">
    <property type="entry name" value="Protein of unknown function (DUF541), domain 2"/>
    <property type="match status" value="1"/>
</dbReference>
<gene>
    <name evidence="1" type="ORF">G3T36_13065</name>
</gene>
<sequence length="221" mass="23912">MAETIITVQGEYELKHAAERGYVRLSVTFDGPDREEVLAHTTERQAFLVSELRDLHDSQAGPVTSWTSGSLRVWGDRPWSQTGEQLPVIHHAELDLEVTFSDLAALSDWVGTTSLLSGVTVAGVTWSLTDARRQTLVQEARRRAVENAVAKATVYATSLGLSTVRPVALSDPGMLGDGSAPVQPPQPLFARAVSDTSNASLTLKPEEIVIQIQVHARFAAS</sequence>
<protein>
    <submittedName>
        <fullName evidence="1">SIMPL domain-containing protein</fullName>
    </submittedName>
</protein>
<dbReference type="Proteomes" id="UP000474967">
    <property type="component" value="Unassembled WGS sequence"/>
</dbReference>
<dbReference type="AlphaFoldDB" id="A0A6L9XZU1"/>
<dbReference type="EMBL" id="JAAGWY010000002">
    <property type="protein sequence ID" value="NEN06795.1"/>
    <property type="molecule type" value="Genomic_DNA"/>
</dbReference>
<dbReference type="PANTHER" id="PTHR34387">
    <property type="entry name" value="SLR1258 PROTEIN"/>
    <property type="match status" value="1"/>
</dbReference>
<organism evidence="1 2">
    <name type="scientific">Leifsonia tongyongensis</name>
    <dbReference type="NCBI Taxonomy" id="1268043"/>
    <lineage>
        <taxon>Bacteria</taxon>
        <taxon>Bacillati</taxon>
        <taxon>Actinomycetota</taxon>
        <taxon>Actinomycetes</taxon>
        <taxon>Micrococcales</taxon>
        <taxon>Microbacteriaceae</taxon>
        <taxon>Leifsonia</taxon>
    </lineage>
</organism>
<accession>A0A6L9XZU1</accession>
<dbReference type="InterPro" id="IPR052022">
    <property type="entry name" value="26kDa_periplasmic_antigen"/>
</dbReference>
<name>A0A6L9XZU1_9MICO</name>
<evidence type="ECO:0000313" key="2">
    <source>
        <dbReference type="Proteomes" id="UP000474967"/>
    </source>
</evidence>
<dbReference type="Gene3D" id="3.30.110.170">
    <property type="entry name" value="Protein of unknown function (DUF541), domain 1"/>
    <property type="match status" value="1"/>
</dbReference>
<evidence type="ECO:0000313" key="1">
    <source>
        <dbReference type="EMBL" id="NEN06795.1"/>
    </source>
</evidence>
<dbReference type="Pfam" id="PF04402">
    <property type="entry name" value="SIMPL"/>
    <property type="match status" value="1"/>
</dbReference>
<keyword evidence="2" id="KW-1185">Reference proteome</keyword>
<comment type="caution">
    <text evidence="1">The sequence shown here is derived from an EMBL/GenBank/DDBJ whole genome shotgun (WGS) entry which is preliminary data.</text>
</comment>
<dbReference type="RefSeq" id="WP_163290171.1">
    <property type="nucleotide sequence ID" value="NZ_JAAGWY010000002.1"/>
</dbReference>
<proteinExistence type="predicted"/>
<reference evidence="1 2" key="1">
    <citation type="journal article" date="2014" name="J. Microbiol.">
        <title>Diaminobutyricibacter tongyongensis gen. nov., sp. nov. and Homoserinibacter gongjuensis gen. nov., sp. nov. belong to the family Microbacteriaceae.</title>
        <authorList>
            <person name="Kim S.J."/>
            <person name="Ahn J.H."/>
            <person name="Weon H.Y."/>
            <person name="Hamada M."/>
            <person name="Suzuki K."/>
            <person name="Kwon S.W."/>
        </authorList>
    </citation>
    <scope>NUCLEOTIDE SEQUENCE [LARGE SCALE GENOMIC DNA]</scope>
    <source>
        <strain evidence="1 2">NBRC 108724</strain>
    </source>
</reference>